<organism evidence="1">
    <name type="scientific">Ixodes ricinus</name>
    <name type="common">Common tick</name>
    <name type="synonym">Acarus ricinus</name>
    <dbReference type="NCBI Taxonomy" id="34613"/>
    <lineage>
        <taxon>Eukaryota</taxon>
        <taxon>Metazoa</taxon>
        <taxon>Ecdysozoa</taxon>
        <taxon>Arthropoda</taxon>
        <taxon>Chelicerata</taxon>
        <taxon>Arachnida</taxon>
        <taxon>Acari</taxon>
        <taxon>Parasitiformes</taxon>
        <taxon>Ixodida</taxon>
        <taxon>Ixodoidea</taxon>
        <taxon>Ixodidae</taxon>
        <taxon>Ixodinae</taxon>
        <taxon>Ixodes</taxon>
    </lineage>
</organism>
<dbReference type="EMBL" id="GIFC01008442">
    <property type="protein sequence ID" value="MXU90525.1"/>
    <property type="molecule type" value="Transcribed_RNA"/>
</dbReference>
<evidence type="ECO:0000313" key="1">
    <source>
        <dbReference type="EMBL" id="MXU90525.1"/>
    </source>
</evidence>
<accession>A0A6B0ULI7</accession>
<sequence length="115" mass="13298">MFRSPSLRWSPLCSTCKALPCYWLAPGLTRGLGSPRRCFRLYSARFGSGSEGRTTLPRWRRKDTSSRSYFCSIARRAEITYSITGARHAHCLGAESVFIFVLLDKFWKWPRKPRC</sequence>
<dbReference type="AlphaFoldDB" id="A0A6B0ULI7"/>
<reference evidence="1" key="1">
    <citation type="submission" date="2019-12" db="EMBL/GenBank/DDBJ databases">
        <title>An insight into the sialome of adult female Ixodes ricinus ticks feeding for 6 days.</title>
        <authorList>
            <person name="Perner J."/>
            <person name="Ribeiro J.M.C."/>
        </authorList>
    </citation>
    <scope>NUCLEOTIDE SEQUENCE</scope>
    <source>
        <strain evidence="1">Semi-engorged</strain>
        <tissue evidence="1">Salivary glands</tissue>
    </source>
</reference>
<proteinExistence type="predicted"/>
<protein>
    <submittedName>
        <fullName evidence="1">Uncharacterized protein</fullName>
    </submittedName>
</protein>
<name>A0A6B0ULI7_IXORI</name>